<dbReference type="SUPFAM" id="SSF47676">
    <property type="entry name" value="Conserved domain common to transcription factors TFIIS, elongin A, CRSP70"/>
    <property type="match status" value="1"/>
</dbReference>
<feature type="compositionally biased region" description="Polar residues" evidence="2">
    <location>
        <begin position="191"/>
        <end position="200"/>
    </location>
</feature>
<dbReference type="InterPro" id="IPR017923">
    <property type="entry name" value="TFIIS_N"/>
</dbReference>
<feature type="compositionally biased region" description="Polar residues" evidence="2">
    <location>
        <begin position="413"/>
        <end position="432"/>
    </location>
</feature>
<dbReference type="Gene3D" id="2.30.30.140">
    <property type="match status" value="1"/>
</dbReference>
<feature type="compositionally biased region" description="Acidic residues" evidence="2">
    <location>
        <begin position="97"/>
        <end position="123"/>
    </location>
</feature>
<dbReference type="InterPro" id="IPR000313">
    <property type="entry name" value="PWWP_dom"/>
</dbReference>
<feature type="compositionally biased region" description="Polar residues" evidence="2">
    <location>
        <begin position="234"/>
        <end position="243"/>
    </location>
</feature>
<dbReference type="EMBL" id="JANBUO010000252">
    <property type="protein sequence ID" value="KAJ2805840.1"/>
    <property type="molecule type" value="Genomic_DNA"/>
</dbReference>
<name>A0A9W8HYM3_9FUNG</name>
<gene>
    <name evidence="5" type="ORF">H4R20_001937</name>
</gene>
<protein>
    <recommendedName>
        <fullName evidence="7">PWWP domain-containing protein</fullName>
    </recommendedName>
</protein>
<accession>A0A9W8HYM3</accession>
<evidence type="ECO:0000313" key="5">
    <source>
        <dbReference type="EMBL" id="KAJ2805840.1"/>
    </source>
</evidence>
<evidence type="ECO:0000259" key="4">
    <source>
        <dbReference type="PROSITE" id="PS51319"/>
    </source>
</evidence>
<evidence type="ECO:0000256" key="1">
    <source>
        <dbReference type="PROSITE-ProRule" id="PRU00649"/>
    </source>
</evidence>
<evidence type="ECO:0000313" key="6">
    <source>
        <dbReference type="Proteomes" id="UP001140094"/>
    </source>
</evidence>
<dbReference type="InterPro" id="IPR035441">
    <property type="entry name" value="TFIIS/LEDGF_dom_sf"/>
</dbReference>
<dbReference type="AlphaFoldDB" id="A0A9W8HYM3"/>
<keyword evidence="1" id="KW-0539">Nucleus</keyword>
<organism evidence="5 6">
    <name type="scientific">Coemansia guatemalensis</name>
    <dbReference type="NCBI Taxonomy" id="2761395"/>
    <lineage>
        <taxon>Eukaryota</taxon>
        <taxon>Fungi</taxon>
        <taxon>Fungi incertae sedis</taxon>
        <taxon>Zoopagomycota</taxon>
        <taxon>Kickxellomycotina</taxon>
        <taxon>Kickxellomycetes</taxon>
        <taxon>Kickxellales</taxon>
        <taxon>Kickxellaceae</taxon>
        <taxon>Coemansia</taxon>
    </lineage>
</organism>
<feature type="compositionally biased region" description="Basic and acidic residues" evidence="2">
    <location>
        <begin position="32"/>
        <end position="41"/>
    </location>
</feature>
<reference evidence="5" key="1">
    <citation type="submission" date="2022-07" db="EMBL/GenBank/DDBJ databases">
        <title>Phylogenomic reconstructions and comparative analyses of Kickxellomycotina fungi.</title>
        <authorList>
            <person name="Reynolds N.K."/>
            <person name="Stajich J.E."/>
            <person name="Barry K."/>
            <person name="Grigoriev I.V."/>
            <person name="Crous P."/>
            <person name="Smith M.E."/>
        </authorList>
    </citation>
    <scope>NUCLEOTIDE SEQUENCE</scope>
    <source>
        <strain evidence="5">NRRL 1565</strain>
    </source>
</reference>
<dbReference type="PROSITE" id="PS50812">
    <property type="entry name" value="PWWP"/>
    <property type="match status" value="1"/>
</dbReference>
<comment type="subcellular location">
    <subcellularLocation>
        <location evidence="1">Nucleus</location>
    </subcellularLocation>
</comment>
<dbReference type="GO" id="GO:0005634">
    <property type="term" value="C:nucleus"/>
    <property type="evidence" value="ECO:0007669"/>
    <property type="project" value="UniProtKB-SubCell"/>
</dbReference>
<dbReference type="SUPFAM" id="SSF63748">
    <property type="entry name" value="Tudor/PWWP/MBT"/>
    <property type="match status" value="1"/>
</dbReference>
<sequence>MVLNTYEPGTLCWAKLKGYPWWPSRIENEDDLTKEVADSKPRSGRVYPNLDPYEENITKHGSKGKNRKDPSFADALKQAQDPSIADEIIKRSAEGAESSEEDEEDEGEDEDEVKDERDADNDVEMQSSESESSHTPQAKKQSRAKANNGRSKQATAGRKRMSLSSNSSGDGAVPETTPKRTRTTAKDESTPKNGSPNGSARQERDSDDAQSTTRESPRSGSPKGDEKSSRGVKTHQSVKNPSKTYQFLMQLRHRLQKLVIKGPPPDDLTPVHEVLRKLEDFDMTLELIQDTKLGKVMRIIGGSDQLKDAPEERFDIKGRADRLAEKWRQLILKLREGSVEPTAPESPVAKTAGLVGKKEETGSEEVAPKVEGAVSPDDVHEQQTEKSAAVATESSAGTAIGDNSAPTAPAEVSTESTNGFGHATAAQSTESPSAVASSSAADAVSEQRTEPSTSI</sequence>
<evidence type="ECO:0008006" key="7">
    <source>
        <dbReference type="Google" id="ProtNLM"/>
    </source>
</evidence>
<dbReference type="PROSITE" id="PS51319">
    <property type="entry name" value="TFIIS_N"/>
    <property type="match status" value="1"/>
</dbReference>
<dbReference type="Pfam" id="PF08711">
    <property type="entry name" value="Med26"/>
    <property type="match status" value="1"/>
</dbReference>
<feature type="region of interest" description="Disordered" evidence="2">
    <location>
        <begin position="32"/>
        <end position="243"/>
    </location>
</feature>
<feature type="domain" description="TFIIS N-terminal" evidence="4">
    <location>
        <begin position="249"/>
        <end position="334"/>
    </location>
</feature>
<feature type="compositionally biased region" description="Polar residues" evidence="2">
    <location>
        <begin position="124"/>
        <end position="154"/>
    </location>
</feature>
<keyword evidence="6" id="KW-1185">Reference proteome</keyword>
<dbReference type="Proteomes" id="UP001140094">
    <property type="component" value="Unassembled WGS sequence"/>
</dbReference>
<comment type="caution">
    <text evidence="5">The sequence shown here is derived from an EMBL/GenBank/DDBJ whole genome shotgun (WGS) entry which is preliminary data.</text>
</comment>
<proteinExistence type="predicted"/>
<dbReference type="CDD" id="cd05162">
    <property type="entry name" value="PWWP"/>
    <property type="match status" value="1"/>
</dbReference>
<feature type="compositionally biased region" description="Low complexity" evidence="2">
    <location>
        <begin position="433"/>
        <end position="444"/>
    </location>
</feature>
<dbReference type="Pfam" id="PF00855">
    <property type="entry name" value="PWWP"/>
    <property type="match status" value="1"/>
</dbReference>
<evidence type="ECO:0000256" key="2">
    <source>
        <dbReference type="SAM" id="MobiDB-lite"/>
    </source>
</evidence>
<evidence type="ECO:0000259" key="3">
    <source>
        <dbReference type="PROSITE" id="PS50812"/>
    </source>
</evidence>
<dbReference type="OrthoDB" id="62853at2759"/>
<feature type="region of interest" description="Disordered" evidence="2">
    <location>
        <begin position="338"/>
        <end position="455"/>
    </location>
</feature>
<dbReference type="Gene3D" id="1.20.930.10">
    <property type="entry name" value="Conserved domain common to transcription factors TFIIS, elongin A, CRSP70"/>
    <property type="match status" value="1"/>
</dbReference>
<feature type="domain" description="PWWP" evidence="3">
    <location>
        <begin position="8"/>
        <end position="67"/>
    </location>
</feature>